<reference evidence="2" key="1">
    <citation type="journal article" date="2021" name="Proc. Natl. Acad. Sci. U.S.A.">
        <title>A Catalog of Tens of Thousands of Viruses from Human Metagenomes Reveals Hidden Associations with Chronic Diseases.</title>
        <authorList>
            <person name="Tisza M.J."/>
            <person name="Buck C.B."/>
        </authorList>
    </citation>
    <scope>NUCLEOTIDE SEQUENCE</scope>
    <source>
        <strain evidence="2">CtaDn21</strain>
    </source>
</reference>
<name>A0A8S5UUZ1_9CAUD</name>
<evidence type="ECO:0000313" key="2">
    <source>
        <dbReference type="EMBL" id="DAF98297.1"/>
    </source>
</evidence>
<keyword evidence="1" id="KW-0472">Membrane</keyword>
<evidence type="ECO:0000256" key="1">
    <source>
        <dbReference type="SAM" id="Phobius"/>
    </source>
</evidence>
<keyword evidence="1" id="KW-0812">Transmembrane</keyword>
<keyword evidence="1" id="KW-1133">Transmembrane helix</keyword>
<protein>
    <submittedName>
        <fullName evidence="2">Uncharacterized protein</fullName>
    </submittedName>
</protein>
<feature type="transmembrane region" description="Helical" evidence="1">
    <location>
        <begin position="14"/>
        <end position="34"/>
    </location>
</feature>
<accession>A0A8S5UUZ1</accession>
<proteinExistence type="predicted"/>
<sequence length="92" mass="10062">MIWNYKKRLNDDTIVKIIGAVACLAIGLSIGYLLGQAKVTKVDPNARPYYITLDNTGAWLGDSPGHKFYPLYDSQGQRLGGKVNNDSTTGTE</sequence>
<organism evidence="2">
    <name type="scientific">Siphoviridae sp. ctaDn21</name>
    <dbReference type="NCBI Taxonomy" id="2825563"/>
    <lineage>
        <taxon>Viruses</taxon>
        <taxon>Duplodnaviria</taxon>
        <taxon>Heunggongvirae</taxon>
        <taxon>Uroviricota</taxon>
        <taxon>Caudoviricetes</taxon>
    </lineage>
</organism>
<dbReference type="EMBL" id="BK016144">
    <property type="protein sequence ID" value="DAF98297.1"/>
    <property type="molecule type" value="Genomic_DNA"/>
</dbReference>